<name>A0A2P6V1I5_9CHLO</name>
<dbReference type="InterPro" id="IPR011051">
    <property type="entry name" value="RmlC_Cupin_sf"/>
</dbReference>
<keyword evidence="5" id="KW-1185">Reference proteome</keyword>
<dbReference type="CDD" id="cd17546">
    <property type="entry name" value="REC_hyHK_CKI1_RcsC-like"/>
    <property type="match status" value="1"/>
</dbReference>
<feature type="non-terminal residue" evidence="4">
    <location>
        <position position="627"/>
    </location>
</feature>
<dbReference type="GO" id="GO:0016301">
    <property type="term" value="F:kinase activity"/>
    <property type="evidence" value="ECO:0007669"/>
    <property type="project" value="UniProtKB-KW"/>
</dbReference>
<dbReference type="InterPro" id="IPR006045">
    <property type="entry name" value="Cupin_1"/>
</dbReference>
<dbReference type="SMART" id="SM00448">
    <property type="entry name" value="REC"/>
    <property type="match status" value="1"/>
</dbReference>
<evidence type="ECO:0000256" key="1">
    <source>
        <dbReference type="PROSITE-ProRule" id="PRU00169"/>
    </source>
</evidence>
<evidence type="ECO:0000313" key="5">
    <source>
        <dbReference type="Proteomes" id="UP000239649"/>
    </source>
</evidence>
<dbReference type="Gene3D" id="2.60.120.10">
    <property type="entry name" value="Jelly Rolls"/>
    <property type="match status" value="2"/>
</dbReference>
<dbReference type="PANTHER" id="PTHR31238">
    <property type="entry name" value="GERMIN-LIKE PROTEIN SUBFAMILY 3 MEMBER 3"/>
    <property type="match status" value="1"/>
</dbReference>
<evidence type="ECO:0000313" key="4">
    <source>
        <dbReference type="EMBL" id="PSC67961.1"/>
    </source>
</evidence>
<keyword evidence="1" id="KW-0597">Phosphoprotein</keyword>
<dbReference type="GO" id="GO:0000160">
    <property type="term" value="P:phosphorelay signal transduction system"/>
    <property type="evidence" value="ECO:0007669"/>
    <property type="project" value="InterPro"/>
</dbReference>
<organism evidence="4 5">
    <name type="scientific">Micractinium conductrix</name>
    <dbReference type="NCBI Taxonomy" id="554055"/>
    <lineage>
        <taxon>Eukaryota</taxon>
        <taxon>Viridiplantae</taxon>
        <taxon>Chlorophyta</taxon>
        <taxon>core chlorophytes</taxon>
        <taxon>Trebouxiophyceae</taxon>
        <taxon>Chlorellales</taxon>
        <taxon>Chlorellaceae</taxon>
        <taxon>Chlorella clade</taxon>
        <taxon>Micractinium</taxon>
    </lineage>
</organism>
<feature type="domain" description="Response regulatory" evidence="3">
    <location>
        <begin position="2"/>
        <end position="128"/>
    </location>
</feature>
<dbReference type="OrthoDB" id="735591at2759"/>
<evidence type="ECO:0000256" key="2">
    <source>
        <dbReference type="SAM" id="MobiDB-lite"/>
    </source>
</evidence>
<dbReference type="EMBL" id="LHPF02000044">
    <property type="protein sequence ID" value="PSC67961.1"/>
    <property type="molecule type" value="Genomic_DNA"/>
</dbReference>
<dbReference type="InterPro" id="IPR011006">
    <property type="entry name" value="CheY-like_superfamily"/>
</dbReference>
<protein>
    <submittedName>
        <fullName evidence="4">Histidine kinase</fullName>
    </submittedName>
</protein>
<comment type="caution">
    <text evidence="4">The sequence shown here is derived from an EMBL/GenBank/DDBJ whole genome shotgun (WGS) entry which is preliminary data.</text>
</comment>
<accession>A0A2P6V1I5</accession>
<dbReference type="STRING" id="554055.A0A2P6V1I5"/>
<proteinExistence type="predicted"/>
<dbReference type="AlphaFoldDB" id="A0A2P6V1I5"/>
<dbReference type="InterPro" id="IPR014710">
    <property type="entry name" value="RmlC-like_jellyroll"/>
</dbReference>
<dbReference type="InterPro" id="IPR001789">
    <property type="entry name" value="Sig_transdc_resp-reg_receiver"/>
</dbReference>
<dbReference type="SMART" id="SM00835">
    <property type="entry name" value="Cupin_1"/>
    <property type="match status" value="2"/>
</dbReference>
<evidence type="ECO:0000259" key="3">
    <source>
        <dbReference type="PROSITE" id="PS50110"/>
    </source>
</evidence>
<dbReference type="Proteomes" id="UP000239649">
    <property type="component" value="Unassembled WGS sequence"/>
</dbReference>
<keyword evidence="4" id="KW-0808">Transferase</keyword>
<feature type="region of interest" description="Disordered" evidence="2">
    <location>
        <begin position="459"/>
        <end position="482"/>
    </location>
</feature>
<keyword evidence="4" id="KW-0418">Kinase</keyword>
<feature type="modified residue" description="4-aspartylphosphate" evidence="1">
    <location>
        <position position="55"/>
    </location>
</feature>
<dbReference type="SUPFAM" id="SSF51182">
    <property type="entry name" value="RmlC-like cupins"/>
    <property type="match status" value="2"/>
</dbReference>
<dbReference type="Pfam" id="PF00190">
    <property type="entry name" value="Cupin_1"/>
    <property type="match status" value="2"/>
</dbReference>
<sequence length="627" mass="65919">MSVLVVDDQPLNRLLLGKLLRSLDPHVHVIEACDGQAGLEAYLQYGRSVAMVFMDLMMPVRSGMEAVLSIRSAESCRGWLPVPIVAFTSEDVRQGTALWQECMTSGFNDVAPKPVSKRFATQLLCRWMPGLQQRGLPVAAMHAGSGSEASSGEEVASWAALARAAPEQAAGNSSSSHVYNDYMASLSTAPETFAGSFGEYHALLADDVPALRQSDAQMQLLSLRPCSVFAPHYQTNCGETLYVKSGVMNVALLVDGTRLSRGLRAGDVMTVPAGAMHAYMNTGCVDTEAVILFDAATPHMAYPVDQALSLPQQPIISSFGLTNYTAFQDRIRLPQSHLYSLNDRECTLRCAALANRTRAPGGAAADAAPAPAAAAPQAAEAAAAAEAAGGTGGAAAAAAGRSQPRRHLAAAREAAAAAAAAAAAGGQAGPQAAAAAAAVDAAAQPGALRRLAQAVWRRAGGAPSVDARPGGTGQQQQQQRLQQSDFAPYNDYMASLAKAPLDVESEYASWRALTYKVLPGLERTDSEAVLTELGACSMSALHFQTDSDEFTTVLSGTVDMILMPNGTRKVVRTMQPDDVAVIPRGVVHYFANANCETTTLLVLFNSKAASRIYPMTDLMDMPASVET</sequence>
<dbReference type="PROSITE" id="PS50110">
    <property type="entry name" value="RESPONSE_REGULATORY"/>
    <property type="match status" value="1"/>
</dbReference>
<dbReference type="SUPFAM" id="SSF52172">
    <property type="entry name" value="CheY-like"/>
    <property type="match status" value="1"/>
</dbReference>
<dbReference type="Pfam" id="PF00072">
    <property type="entry name" value="Response_reg"/>
    <property type="match status" value="1"/>
</dbReference>
<reference evidence="4 5" key="1">
    <citation type="journal article" date="2018" name="Plant J.">
        <title>Genome sequences of Chlorella sorokiniana UTEX 1602 and Micractinium conductrix SAG 241.80: implications to maltose excretion by a green alga.</title>
        <authorList>
            <person name="Arriola M.B."/>
            <person name="Velmurugan N."/>
            <person name="Zhang Y."/>
            <person name="Plunkett M.H."/>
            <person name="Hondzo H."/>
            <person name="Barney B.M."/>
        </authorList>
    </citation>
    <scope>NUCLEOTIDE SEQUENCE [LARGE SCALE GENOMIC DNA]</scope>
    <source>
        <strain evidence="4 5">SAG 241.80</strain>
    </source>
</reference>
<gene>
    <name evidence="4" type="ORF">C2E20_8364</name>
</gene>
<dbReference type="Gene3D" id="3.40.50.2300">
    <property type="match status" value="1"/>
</dbReference>